<keyword evidence="3" id="KW-1185">Reference proteome</keyword>
<evidence type="ECO:0000313" key="3">
    <source>
        <dbReference type="Proteomes" id="UP000183002"/>
    </source>
</evidence>
<gene>
    <name evidence="2" type="ORF">SAMN05216227_107511</name>
</gene>
<dbReference type="EMBL" id="FOCO01000075">
    <property type="protein sequence ID" value="SEO26435.1"/>
    <property type="molecule type" value="Genomic_DNA"/>
</dbReference>
<feature type="region of interest" description="Disordered" evidence="1">
    <location>
        <begin position="1"/>
        <end position="121"/>
    </location>
</feature>
<dbReference type="AlphaFoldDB" id="A0A1H8NA07"/>
<dbReference type="OrthoDB" id="7861358at2"/>
<organism evidence="2 3">
    <name type="scientific">Pseudorhodobacter antarcticus</name>
    <dbReference type="NCBI Taxonomy" id="1077947"/>
    <lineage>
        <taxon>Bacteria</taxon>
        <taxon>Pseudomonadati</taxon>
        <taxon>Pseudomonadota</taxon>
        <taxon>Alphaproteobacteria</taxon>
        <taxon>Rhodobacterales</taxon>
        <taxon>Paracoccaceae</taxon>
        <taxon>Pseudorhodobacter</taxon>
    </lineage>
</organism>
<name>A0A1H8NA07_9RHOB</name>
<sequence>MNDKLKTSTLPKSSAAADVPGKPNPKKPAKDEPRAAAAVHKTDRPGFDLGGSSGDTHAGTGLGLGEDAFDTPGDRRLPGRRLDGKLTIPRWSGPEPEAKTEPVDKTAGAEPHLAPKAKTTR</sequence>
<dbReference type="RefSeq" id="WP_050518345.1">
    <property type="nucleotide sequence ID" value="NZ_FOCO01000075.1"/>
</dbReference>
<feature type="compositionally biased region" description="Basic and acidic residues" evidence="1">
    <location>
        <begin position="28"/>
        <end position="46"/>
    </location>
</feature>
<proteinExistence type="predicted"/>
<accession>A0A1H8NA07</accession>
<reference evidence="2 3" key="1">
    <citation type="submission" date="2016-10" db="EMBL/GenBank/DDBJ databases">
        <authorList>
            <person name="de Groot N.N."/>
        </authorList>
    </citation>
    <scope>NUCLEOTIDE SEQUENCE [LARGE SCALE GENOMIC DNA]</scope>
    <source>
        <strain evidence="2 3">CGMCC 1.10836</strain>
    </source>
</reference>
<protein>
    <submittedName>
        <fullName evidence="2">Uncharacterized protein</fullName>
    </submittedName>
</protein>
<evidence type="ECO:0000313" key="2">
    <source>
        <dbReference type="EMBL" id="SEO26435.1"/>
    </source>
</evidence>
<evidence type="ECO:0000256" key="1">
    <source>
        <dbReference type="SAM" id="MobiDB-lite"/>
    </source>
</evidence>
<feature type="compositionally biased region" description="Basic and acidic residues" evidence="1">
    <location>
        <begin position="72"/>
        <end position="84"/>
    </location>
</feature>
<dbReference type="Proteomes" id="UP000183002">
    <property type="component" value="Unassembled WGS sequence"/>
</dbReference>